<reference evidence="3 4" key="1">
    <citation type="submission" date="2021-11" db="EMBL/GenBank/DDBJ databases">
        <authorList>
            <person name="Oh E.-T."/>
            <person name="Kim S.-B."/>
        </authorList>
    </citation>
    <scope>NUCLEOTIDE SEQUENCE [LARGE SCALE GENOMIC DNA]</scope>
    <source>
        <strain evidence="3 4">MMS20-SJTN17</strain>
    </source>
</reference>
<organism evidence="3 4">
    <name type="scientific">Paraburkholderia translucens</name>
    <dbReference type="NCBI Taxonomy" id="2886945"/>
    <lineage>
        <taxon>Bacteria</taxon>
        <taxon>Pseudomonadati</taxon>
        <taxon>Pseudomonadota</taxon>
        <taxon>Betaproteobacteria</taxon>
        <taxon>Burkholderiales</taxon>
        <taxon>Burkholderiaceae</taxon>
        <taxon>Paraburkholderia</taxon>
    </lineage>
</organism>
<dbReference type="RefSeq" id="WP_230559371.1">
    <property type="nucleotide sequence ID" value="NZ_JAJITC010000001.1"/>
</dbReference>
<protein>
    <submittedName>
        <fullName evidence="3">Peptidoglycan-binding protein</fullName>
    </submittedName>
</protein>
<evidence type="ECO:0000313" key="3">
    <source>
        <dbReference type="EMBL" id="MCC8400453.1"/>
    </source>
</evidence>
<dbReference type="InterPro" id="IPR036366">
    <property type="entry name" value="PGBDSf"/>
</dbReference>
<dbReference type="Gene3D" id="1.10.101.10">
    <property type="entry name" value="PGBD-like superfamily/PGBD"/>
    <property type="match status" value="1"/>
</dbReference>
<feature type="domain" description="Peptidoglycan binding-like" evidence="2">
    <location>
        <begin position="193"/>
        <end position="245"/>
    </location>
</feature>
<proteinExistence type="predicted"/>
<evidence type="ECO:0000259" key="2">
    <source>
        <dbReference type="Pfam" id="PF01471"/>
    </source>
</evidence>
<sequence>MRSASSVVGKNGGVSRITHATGVVVGKTLGARKAARNYSIFAVALPLFVLGACADTPLGPTVQVMPGSAIPFRVFQQNQEECKQYAQSQVAGEAESANRSAVGSALLGVALGTALGAATGDSQGAGVGAAAGAVTGTAAGATGSQVAQASIQDQYNNAYMQCMYAKGNQIPGAPTPLADAIPTAPPGAPAMTVAQMQAKLNALGFPVGTPDGQMGNRTRRALKSFQKSQGLPQTGEPDLATSAALSQ</sequence>
<dbReference type="EMBL" id="JAJITC010000001">
    <property type="protein sequence ID" value="MCC8400453.1"/>
    <property type="molecule type" value="Genomic_DNA"/>
</dbReference>
<feature type="region of interest" description="Disordered" evidence="1">
    <location>
        <begin position="208"/>
        <end position="247"/>
    </location>
</feature>
<gene>
    <name evidence="3" type="ORF">LJ655_00860</name>
</gene>
<dbReference type="Pfam" id="PF01471">
    <property type="entry name" value="PG_binding_1"/>
    <property type="match status" value="1"/>
</dbReference>
<name>A0ABS8K6U0_9BURK</name>
<dbReference type="InterPro" id="IPR002477">
    <property type="entry name" value="Peptidoglycan-bd-like"/>
</dbReference>
<evidence type="ECO:0000313" key="4">
    <source>
        <dbReference type="Proteomes" id="UP001430614"/>
    </source>
</evidence>
<comment type="caution">
    <text evidence="3">The sequence shown here is derived from an EMBL/GenBank/DDBJ whole genome shotgun (WGS) entry which is preliminary data.</text>
</comment>
<dbReference type="Proteomes" id="UP001430614">
    <property type="component" value="Unassembled WGS sequence"/>
</dbReference>
<evidence type="ECO:0000256" key="1">
    <source>
        <dbReference type="SAM" id="MobiDB-lite"/>
    </source>
</evidence>
<keyword evidence="4" id="KW-1185">Reference proteome</keyword>
<dbReference type="InterPro" id="IPR036365">
    <property type="entry name" value="PGBD-like_sf"/>
</dbReference>
<accession>A0ABS8K6U0</accession>
<dbReference type="SUPFAM" id="SSF47090">
    <property type="entry name" value="PGBD-like"/>
    <property type="match status" value="1"/>
</dbReference>